<sequence>MEEGVRSGWREAEKAWLDFVHVDRCSLRGWEGRAVMEGRRGRGRGVEGGEAAWKGCVDIYSPKEMNGTRPKIRCPLTRRLCSQKTYNEVTEGQAGGAGVSEPSLWHRKTRPSRLVSLAVPAANYMFTLCINHIIFFL</sequence>
<protein>
    <submittedName>
        <fullName evidence="2">Uncharacterized protein</fullName>
    </submittedName>
</protein>
<comment type="caution">
    <text evidence="2">The sequence shown here is derived from an EMBL/GenBank/DDBJ whole genome shotgun (WGS) entry which is preliminary data.</text>
</comment>
<accession>W7T381</accession>
<dbReference type="AlphaFoldDB" id="W7T381"/>
<organism evidence="2 3">
    <name type="scientific">Nannochloropsis gaditana</name>
    <dbReference type="NCBI Taxonomy" id="72520"/>
    <lineage>
        <taxon>Eukaryota</taxon>
        <taxon>Sar</taxon>
        <taxon>Stramenopiles</taxon>
        <taxon>Ochrophyta</taxon>
        <taxon>Eustigmatophyceae</taxon>
        <taxon>Eustigmatales</taxon>
        <taxon>Monodopsidaceae</taxon>
        <taxon>Nannochloropsis</taxon>
    </lineage>
</organism>
<reference evidence="2 3" key="1">
    <citation type="journal article" date="2014" name="Mol. Plant">
        <title>Chromosome Scale Genome Assembly and Transcriptome Profiling of Nannochloropsis gaditana in Nitrogen Depletion.</title>
        <authorList>
            <person name="Corteggiani Carpinelli E."/>
            <person name="Telatin A."/>
            <person name="Vitulo N."/>
            <person name="Forcato C."/>
            <person name="D'Angelo M."/>
            <person name="Schiavon R."/>
            <person name="Vezzi A."/>
            <person name="Giacometti G.M."/>
            <person name="Morosinotto T."/>
            <person name="Valle G."/>
        </authorList>
    </citation>
    <scope>NUCLEOTIDE SEQUENCE [LARGE SCALE GENOMIC DNA]</scope>
    <source>
        <strain evidence="2 3">B-31</strain>
    </source>
</reference>
<keyword evidence="3" id="KW-1185">Reference proteome</keyword>
<keyword evidence="1" id="KW-0812">Transmembrane</keyword>
<dbReference type="Proteomes" id="UP000019335">
    <property type="component" value="Unassembled WGS sequence"/>
</dbReference>
<gene>
    <name evidence="2" type="ORF">Naga_100896g1</name>
</gene>
<evidence type="ECO:0000313" key="2">
    <source>
        <dbReference type="EMBL" id="EWM21242.1"/>
    </source>
</evidence>
<evidence type="ECO:0000313" key="3">
    <source>
        <dbReference type="Proteomes" id="UP000019335"/>
    </source>
</evidence>
<evidence type="ECO:0000256" key="1">
    <source>
        <dbReference type="SAM" id="Phobius"/>
    </source>
</evidence>
<keyword evidence="1" id="KW-1133">Transmembrane helix</keyword>
<proteinExistence type="predicted"/>
<keyword evidence="1" id="KW-0472">Membrane</keyword>
<name>W7T381_9STRA</name>
<dbReference type="EMBL" id="AZIL01002569">
    <property type="protein sequence ID" value="EWM21242.1"/>
    <property type="molecule type" value="Genomic_DNA"/>
</dbReference>
<feature type="transmembrane region" description="Helical" evidence="1">
    <location>
        <begin position="114"/>
        <end position="135"/>
    </location>
</feature>